<comment type="caution">
    <text evidence="4">The sequence shown here is derived from an EMBL/GenBank/DDBJ whole genome shotgun (WGS) entry which is preliminary data.</text>
</comment>
<dbReference type="RefSeq" id="WP_142092210.1">
    <property type="nucleotide sequence ID" value="NZ_BAAAMD010000003.1"/>
</dbReference>
<dbReference type="Gene3D" id="1.10.357.10">
    <property type="entry name" value="Tetracycline Repressor, domain 2"/>
    <property type="match status" value="1"/>
</dbReference>
<sequence>MTAKDTSRRVGLTPERVGACALAMTAKKGLHGWSIRDLATELDVVPSVIYHYFPTKAAVQNTVTDQILATVEMPDADLPWQEWYMEILLTLRRASLQYHGVTQNLVERSESGHFPADLLPLFETAIDKLTAAGFGEHVTTAHAMIINVAMGAISARDRQSHLARRRHDIEAMRQNLADLAEQSHAVALMRDELLTPLLSDEGQQTSERYFRLLITSLMEGMSRTMLDQSGS</sequence>
<dbReference type="OrthoDB" id="3173376at2"/>
<feature type="DNA-binding region" description="H-T-H motif" evidence="2">
    <location>
        <begin position="34"/>
        <end position="53"/>
    </location>
</feature>
<dbReference type="SUPFAM" id="SSF48498">
    <property type="entry name" value="Tetracyclin repressor-like, C-terminal domain"/>
    <property type="match status" value="1"/>
</dbReference>
<dbReference type="SUPFAM" id="SSF46689">
    <property type="entry name" value="Homeodomain-like"/>
    <property type="match status" value="1"/>
</dbReference>
<accession>A0A542ZQ04</accession>
<dbReference type="GO" id="GO:0003677">
    <property type="term" value="F:DNA binding"/>
    <property type="evidence" value="ECO:0007669"/>
    <property type="project" value="UniProtKB-UniRule"/>
</dbReference>
<evidence type="ECO:0000313" key="5">
    <source>
        <dbReference type="Proteomes" id="UP000316196"/>
    </source>
</evidence>
<keyword evidence="1 2" id="KW-0238">DNA-binding</keyword>
<feature type="domain" description="HTH tetR-type" evidence="3">
    <location>
        <begin position="11"/>
        <end position="71"/>
    </location>
</feature>
<dbReference type="Pfam" id="PF00440">
    <property type="entry name" value="TetR_N"/>
    <property type="match status" value="1"/>
</dbReference>
<dbReference type="EMBL" id="VFOR01000001">
    <property type="protein sequence ID" value="TQL62346.1"/>
    <property type="molecule type" value="Genomic_DNA"/>
</dbReference>
<organism evidence="4 5">
    <name type="scientific">Propioniferax innocua</name>
    <dbReference type="NCBI Taxonomy" id="1753"/>
    <lineage>
        <taxon>Bacteria</taxon>
        <taxon>Bacillati</taxon>
        <taxon>Actinomycetota</taxon>
        <taxon>Actinomycetes</taxon>
        <taxon>Propionibacteriales</taxon>
        <taxon>Propionibacteriaceae</taxon>
        <taxon>Propioniferax</taxon>
    </lineage>
</organism>
<proteinExistence type="predicted"/>
<dbReference type="AlphaFoldDB" id="A0A542ZQ04"/>
<keyword evidence="5" id="KW-1185">Reference proteome</keyword>
<dbReference type="Proteomes" id="UP000316196">
    <property type="component" value="Unassembled WGS sequence"/>
</dbReference>
<reference evidence="4 5" key="1">
    <citation type="submission" date="2019-06" db="EMBL/GenBank/DDBJ databases">
        <title>Sequencing the genomes of 1000 actinobacteria strains.</title>
        <authorList>
            <person name="Klenk H.-P."/>
        </authorList>
    </citation>
    <scope>NUCLEOTIDE SEQUENCE [LARGE SCALE GENOMIC DNA]</scope>
    <source>
        <strain evidence="4 5">DSM 8251</strain>
    </source>
</reference>
<dbReference type="InterPro" id="IPR001647">
    <property type="entry name" value="HTH_TetR"/>
</dbReference>
<evidence type="ECO:0000313" key="4">
    <source>
        <dbReference type="EMBL" id="TQL62346.1"/>
    </source>
</evidence>
<protein>
    <submittedName>
        <fullName evidence="4">TetR family transcriptional regulator</fullName>
    </submittedName>
</protein>
<evidence type="ECO:0000256" key="2">
    <source>
        <dbReference type="PROSITE-ProRule" id="PRU00335"/>
    </source>
</evidence>
<dbReference type="InterPro" id="IPR009057">
    <property type="entry name" value="Homeodomain-like_sf"/>
</dbReference>
<evidence type="ECO:0000256" key="1">
    <source>
        <dbReference type="ARBA" id="ARBA00023125"/>
    </source>
</evidence>
<dbReference type="InterPro" id="IPR036271">
    <property type="entry name" value="Tet_transcr_reg_TetR-rel_C_sf"/>
</dbReference>
<gene>
    <name evidence="4" type="ORF">FB460_0119</name>
</gene>
<dbReference type="PROSITE" id="PS50977">
    <property type="entry name" value="HTH_TETR_2"/>
    <property type="match status" value="1"/>
</dbReference>
<evidence type="ECO:0000259" key="3">
    <source>
        <dbReference type="PROSITE" id="PS50977"/>
    </source>
</evidence>
<name>A0A542ZQ04_9ACTN</name>